<reference evidence="1 2" key="1">
    <citation type="submission" date="2016-06" db="EMBL/GenBank/DDBJ databases">
        <authorList>
            <person name="Kjaerup R.B."/>
            <person name="Dalgaard T.S."/>
            <person name="Juul-Madsen H.R."/>
        </authorList>
    </citation>
    <scope>NUCLEOTIDE SEQUENCE [LARGE SCALE GENOMIC DNA]</scope>
    <source>
        <strain evidence="1 2">E3012</strain>
    </source>
</reference>
<organism evidence="1 2">
    <name type="scientific">Mycobacterium malmoense</name>
    <dbReference type="NCBI Taxonomy" id="1780"/>
    <lineage>
        <taxon>Bacteria</taxon>
        <taxon>Bacillati</taxon>
        <taxon>Actinomycetota</taxon>
        <taxon>Actinomycetes</taxon>
        <taxon>Mycobacteriales</taxon>
        <taxon>Mycobacteriaceae</taxon>
        <taxon>Mycobacterium</taxon>
    </lineage>
</organism>
<dbReference type="InterPro" id="IPR022536">
    <property type="entry name" value="EspC"/>
</dbReference>
<dbReference type="InterPro" id="IPR036689">
    <property type="entry name" value="ESAT-6-like_sf"/>
</dbReference>
<dbReference type="Pfam" id="PF10824">
    <property type="entry name" value="T7SS_ESX_EspC"/>
    <property type="match status" value="1"/>
</dbReference>
<dbReference type="Proteomes" id="UP000092683">
    <property type="component" value="Unassembled WGS sequence"/>
</dbReference>
<dbReference type="AlphaFoldDB" id="A0A1B9CJ52"/>
<gene>
    <name evidence="1" type="ORF">A5677_08425</name>
</gene>
<accession>A0A1B9CJ52</accession>
<dbReference type="GO" id="GO:0009306">
    <property type="term" value="P:protein secretion"/>
    <property type="evidence" value="ECO:0007669"/>
    <property type="project" value="InterPro"/>
</dbReference>
<dbReference type="SUPFAM" id="SSF140453">
    <property type="entry name" value="EsxAB dimer-like"/>
    <property type="match status" value="1"/>
</dbReference>
<dbReference type="RefSeq" id="WP_065444593.1">
    <property type="nucleotide sequence ID" value="NZ_MBEA01000056.1"/>
</dbReference>
<sequence length="104" mass="11138">MARLSVDERYLEQLATKQGQAATKAEEAASAASNTETAVWVTHGVISGSSNSAFVTAERQRHGAGQNIRQHASDLAAKLRVAKQTYAGVDEDLSGNLDKQMLDH</sequence>
<comment type="caution">
    <text evidence="1">The sequence shown here is derived from an EMBL/GenBank/DDBJ whole genome shotgun (WGS) entry which is preliminary data.</text>
</comment>
<evidence type="ECO:0000313" key="1">
    <source>
        <dbReference type="EMBL" id="OCB42246.1"/>
    </source>
</evidence>
<name>A0A1B9CJ52_MYCMA</name>
<proteinExistence type="predicted"/>
<evidence type="ECO:0000313" key="2">
    <source>
        <dbReference type="Proteomes" id="UP000092683"/>
    </source>
</evidence>
<evidence type="ECO:0008006" key="3">
    <source>
        <dbReference type="Google" id="ProtNLM"/>
    </source>
</evidence>
<dbReference type="OrthoDB" id="4735631at2"/>
<dbReference type="EMBL" id="MBEE01000280">
    <property type="protein sequence ID" value="OCB42246.1"/>
    <property type="molecule type" value="Genomic_DNA"/>
</dbReference>
<protein>
    <recommendedName>
        <fullName evidence="3">ESX-1 secretion-associated protein</fullName>
    </recommendedName>
</protein>